<protein>
    <submittedName>
        <fullName evidence="1">Uncharacterized protein</fullName>
    </submittedName>
</protein>
<evidence type="ECO:0000313" key="2">
    <source>
        <dbReference type="Proteomes" id="UP000033861"/>
    </source>
</evidence>
<feature type="non-terminal residue" evidence="1">
    <location>
        <position position="1"/>
    </location>
</feature>
<proteinExistence type="predicted"/>
<dbReference type="Proteomes" id="UP000033861">
    <property type="component" value="Unassembled WGS sequence"/>
</dbReference>
<name>A0A0G1HFA4_9BACT</name>
<dbReference type="EMBL" id="LCHZ01000043">
    <property type="protein sequence ID" value="KKT45138.1"/>
    <property type="molecule type" value="Genomic_DNA"/>
</dbReference>
<comment type="caution">
    <text evidence="1">The sequence shown here is derived from an EMBL/GenBank/DDBJ whole genome shotgun (WGS) entry which is preliminary data.</text>
</comment>
<dbReference type="PATRIC" id="fig|1618404.3.peg.843"/>
<accession>A0A0G1HFA4</accession>
<evidence type="ECO:0000313" key="1">
    <source>
        <dbReference type="EMBL" id="KKT45138.1"/>
    </source>
</evidence>
<reference evidence="1 2" key="1">
    <citation type="journal article" date="2015" name="Nature">
        <title>rRNA introns, odd ribosomes, and small enigmatic genomes across a large radiation of phyla.</title>
        <authorList>
            <person name="Brown C.T."/>
            <person name="Hug L.A."/>
            <person name="Thomas B.C."/>
            <person name="Sharon I."/>
            <person name="Castelle C.J."/>
            <person name="Singh A."/>
            <person name="Wilkins M.J."/>
            <person name="Williams K.H."/>
            <person name="Banfield J.F."/>
        </authorList>
    </citation>
    <scope>NUCLEOTIDE SEQUENCE [LARGE SCALE GENOMIC DNA]</scope>
</reference>
<sequence length="186" mass="21291">ARYHIPVCNLYGLSETGPSHVDYPLEKDWKPGSPVRFKDRWGFGESQETVGVSPELFGEFIFPYQLPILSRFGLNCYGCCEPVDKRLKYILQIPNLRRVSVSPWADQSVCAEKIKGIAVYSRKPNPSLLSASFNEEELKKDVRSTLEATKGIRNQVEIIMKDTHTCGNDVTRFTRWVKMAYREIKA</sequence>
<dbReference type="AlphaFoldDB" id="A0A0G1HFA4"/>
<organism evidence="1 2">
    <name type="scientific">Candidatus Collierbacteria bacterium GW2011_GWF2_44_15</name>
    <dbReference type="NCBI Taxonomy" id="1618404"/>
    <lineage>
        <taxon>Bacteria</taxon>
        <taxon>Candidatus Collieribacteriota</taxon>
    </lineage>
</organism>
<gene>
    <name evidence="1" type="ORF">UW35_C0043G0012</name>
</gene>